<organism evidence="1 2">
    <name type="scientific">Algoriphagus namhaensis</name>
    <dbReference type="NCBI Taxonomy" id="915353"/>
    <lineage>
        <taxon>Bacteria</taxon>
        <taxon>Pseudomonadati</taxon>
        <taxon>Bacteroidota</taxon>
        <taxon>Cytophagia</taxon>
        <taxon>Cytophagales</taxon>
        <taxon>Cyclobacteriaceae</taxon>
        <taxon>Algoriphagus</taxon>
    </lineage>
</organism>
<comment type="caution">
    <text evidence="1">The sequence shown here is derived from an EMBL/GenBank/DDBJ whole genome shotgun (WGS) entry which is preliminary data.</text>
</comment>
<proteinExistence type="predicted"/>
<gene>
    <name evidence="1" type="ORF">ACFOSV_01555</name>
</gene>
<name>A0ABV8ALP2_9BACT</name>
<dbReference type="Proteomes" id="UP001595805">
    <property type="component" value="Unassembled WGS sequence"/>
</dbReference>
<protein>
    <submittedName>
        <fullName evidence="1">Uncharacterized protein</fullName>
    </submittedName>
</protein>
<sequence>MKRKTKSMAISQYFKRKLKTYEIYVQVNPNNFTGVELIVHPDGKIEKTEMEFDEEIFEDLAEDDFIHASALEFQLLLSKVK</sequence>
<dbReference type="RefSeq" id="WP_377902673.1">
    <property type="nucleotide sequence ID" value="NZ_JBHRZS010000002.1"/>
</dbReference>
<dbReference type="EMBL" id="JBHRZS010000002">
    <property type="protein sequence ID" value="MFC3878838.1"/>
    <property type="molecule type" value="Genomic_DNA"/>
</dbReference>
<evidence type="ECO:0000313" key="1">
    <source>
        <dbReference type="EMBL" id="MFC3878838.1"/>
    </source>
</evidence>
<keyword evidence="2" id="KW-1185">Reference proteome</keyword>
<reference evidence="2" key="1">
    <citation type="journal article" date="2019" name="Int. J. Syst. Evol. Microbiol.">
        <title>The Global Catalogue of Microorganisms (GCM) 10K type strain sequencing project: providing services to taxonomists for standard genome sequencing and annotation.</title>
        <authorList>
            <consortium name="The Broad Institute Genomics Platform"/>
            <consortium name="The Broad Institute Genome Sequencing Center for Infectious Disease"/>
            <person name="Wu L."/>
            <person name="Ma J."/>
        </authorList>
    </citation>
    <scope>NUCLEOTIDE SEQUENCE [LARGE SCALE GENOMIC DNA]</scope>
    <source>
        <strain evidence="2">CCUG 60523</strain>
    </source>
</reference>
<evidence type="ECO:0000313" key="2">
    <source>
        <dbReference type="Proteomes" id="UP001595805"/>
    </source>
</evidence>
<accession>A0ABV8ALP2</accession>